<dbReference type="EMBL" id="JACGCM010001789">
    <property type="protein sequence ID" value="KAF6149586.1"/>
    <property type="molecule type" value="Genomic_DNA"/>
</dbReference>
<name>A0A7J7M402_9MAGN</name>
<dbReference type="OrthoDB" id="671858at2759"/>
<gene>
    <name evidence="1" type="ORF">GIB67_011195</name>
</gene>
<sequence length="121" mass="14072">MGMQNSDPTVIHSSIALLQERFRQLHRVKQMREERELLKLFSKTERIMPTIRSYEQSRVFSQPEPSLQCSLSLRPEPQGKYGDYQAFDTPLLMSLWPTDRGVVVRSSKTFDDSDVDTSLHL</sequence>
<accession>A0A7J7M402</accession>
<keyword evidence="2" id="KW-1185">Reference proteome</keyword>
<dbReference type="PANTHER" id="PTHR34570">
    <property type="entry name" value="OS03G0593100 PROTEIN"/>
    <property type="match status" value="1"/>
</dbReference>
<dbReference type="Proteomes" id="UP000541444">
    <property type="component" value="Unassembled WGS sequence"/>
</dbReference>
<evidence type="ECO:0000313" key="1">
    <source>
        <dbReference type="EMBL" id="KAF6149586.1"/>
    </source>
</evidence>
<organism evidence="1 2">
    <name type="scientific">Kingdonia uniflora</name>
    <dbReference type="NCBI Taxonomy" id="39325"/>
    <lineage>
        <taxon>Eukaryota</taxon>
        <taxon>Viridiplantae</taxon>
        <taxon>Streptophyta</taxon>
        <taxon>Embryophyta</taxon>
        <taxon>Tracheophyta</taxon>
        <taxon>Spermatophyta</taxon>
        <taxon>Magnoliopsida</taxon>
        <taxon>Ranunculales</taxon>
        <taxon>Circaeasteraceae</taxon>
        <taxon>Kingdonia</taxon>
    </lineage>
</organism>
<evidence type="ECO:0000313" key="2">
    <source>
        <dbReference type="Proteomes" id="UP000541444"/>
    </source>
</evidence>
<comment type="caution">
    <text evidence="1">The sequence shown here is derived from an EMBL/GenBank/DDBJ whole genome shotgun (WGS) entry which is preliminary data.</text>
</comment>
<reference evidence="1 2" key="1">
    <citation type="journal article" date="2020" name="IScience">
        <title>Genome Sequencing of the Endangered Kingdonia uniflora (Circaeasteraceae, Ranunculales) Reveals Potential Mechanisms of Evolutionary Specialization.</title>
        <authorList>
            <person name="Sun Y."/>
            <person name="Deng T."/>
            <person name="Zhang A."/>
            <person name="Moore M.J."/>
            <person name="Landis J.B."/>
            <person name="Lin N."/>
            <person name="Zhang H."/>
            <person name="Zhang X."/>
            <person name="Huang J."/>
            <person name="Zhang X."/>
            <person name="Sun H."/>
            <person name="Wang H."/>
        </authorList>
    </citation>
    <scope>NUCLEOTIDE SEQUENCE [LARGE SCALE GENOMIC DNA]</scope>
    <source>
        <strain evidence="1">TB1705</strain>
        <tissue evidence="1">Leaf</tissue>
    </source>
</reference>
<protein>
    <submittedName>
        <fullName evidence="1">Uncharacterized protein</fullName>
    </submittedName>
</protein>
<dbReference type="AlphaFoldDB" id="A0A7J7M402"/>
<dbReference type="PANTHER" id="PTHR34570:SF12">
    <property type="entry name" value="EXPRESSED PROTEIN"/>
    <property type="match status" value="1"/>
</dbReference>
<proteinExistence type="predicted"/>